<evidence type="ECO:0000313" key="6">
    <source>
        <dbReference type="Proteomes" id="UP001164693"/>
    </source>
</evidence>
<dbReference type="Proteomes" id="UP001164693">
    <property type="component" value="Chromosome"/>
</dbReference>
<gene>
    <name evidence="5" type="ORF">M6B22_21570</name>
</gene>
<dbReference type="PANTHER" id="PTHR10668:SF105">
    <property type="entry name" value="DEHYDROGENASE-RELATED"/>
    <property type="match status" value="1"/>
</dbReference>
<comment type="subunit">
    <text evidence="2">Interacts with COX5B; this interaction may contribute to localize PYROXD2 to the inner face of the inner mitochondrial membrane.</text>
</comment>
<reference evidence="5" key="1">
    <citation type="submission" date="2022-05" db="EMBL/GenBank/DDBJ databases">
        <title>Jatrophihabitans sp. SB3-54 whole genome sequence.</title>
        <authorList>
            <person name="Suh M.K."/>
            <person name="Eom M.K."/>
            <person name="Kim J.S."/>
            <person name="Kim H.S."/>
            <person name="Do H.E."/>
            <person name="Shin Y.K."/>
            <person name="Lee J.-S."/>
        </authorList>
    </citation>
    <scope>NUCLEOTIDE SEQUENCE</scope>
    <source>
        <strain evidence="5">SB3-54</strain>
    </source>
</reference>
<dbReference type="SUPFAM" id="SSF51905">
    <property type="entry name" value="FAD/NAD(P)-binding domain"/>
    <property type="match status" value="1"/>
</dbReference>
<dbReference type="Pfam" id="PF01593">
    <property type="entry name" value="Amino_oxidase"/>
    <property type="match status" value="1"/>
</dbReference>
<dbReference type="EMBL" id="CP097463">
    <property type="protein sequence ID" value="WAX57081.1"/>
    <property type="molecule type" value="Genomic_DNA"/>
</dbReference>
<protein>
    <recommendedName>
        <fullName evidence="3">Pyridine nucleotide-disulfide oxidoreductase domain-containing protein 2</fullName>
    </recommendedName>
</protein>
<dbReference type="InterPro" id="IPR002937">
    <property type="entry name" value="Amino_oxidase"/>
</dbReference>
<organism evidence="5 6">
    <name type="scientific">Jatrophihabitans cynanchi</name>
    <dbReference type="NCBI Taxonomy" id="2944128"/>
    <lineage>
        <taxon>Bacteria</taxon>
        <taxon>Bacillati</taxon>
        <taxon>Actinomycetota</taxon>
        <taxon>Actinomycetes</taxon>
        <taxon>Jatrophihabitantales</taxon>
        <taxon>Jatrophihabitantaceae</taxon>
        <taxon>Jatrophihabitans</taxon>
    </lineage>
</organism>
<sequence length="527" mass="55435">MPDAVVVGAGHNGLVAANLLADAGWDVVVVEANSAPGGAVRSDESVRPGFVTDLFSAFYPLGAASPVLDGLDLPAYGVRWVHAPAVVSHVLPDDRAATLYRELDRTAASLEAFAPGDGAVWRAMYAEFERIREPLLDALFTPFPPVRPALRLLRRLGAADALRLARFGLTPVRRAGEERFAGAGAPLLLAGNALHTDLPPEGAGSALYGWLLAMLGQQVGFPVPVGGSGRITEALLARLLARGGQLRTGARAVRIGIGADGADAVVLESGERIAARRAVLADVAAPALYRDLVGLDRLPARLADDVHAFEWDMATLKVNWALDAPIRWTAEAARDAGTVHLGVDLDGLTHYAADLATKHIPHQPFVVLGQMTTADPTRSPAGTESAWAYTHLPARRTEYRPEEIAEHVERVEAVIERHAPGFGGSVLARSVQAPADLQAADANLRAGAINAGTASLHQQLIFRPVPGLARSETPIERLYLAGASAHPGGGVHGGPGANAARAALGRDGLRGRARAALVNAAHRRIYR</sequence>
<dbReference type="PANTHER" id="PTHR10668">
    <property type="entry name" value="PHYTOENE DEHYDROGENASE"/>
    <property type="match status" value="1"/>
</dbReference>
<accession>A0ABY7K1T0</accession>
<evidence type="ECO:0000256" key="1">
    <source>
        <dbReference type="ARBA" id="ARBA00037217"/>
    </source>
</evidence>
<dbReference type="RefSeq" id="WP_269443617.1">
    <property type="nucleotide sequence ID" value="NZ_CP097463.1"/>
</dbReference>
<keyword evidence="6" id="KW-1185">Reference proteome</keyword>
<comment type="function">
    <text evidence="1">Probable oxidoreductase that may play a role as regulator of mitochondrial function.</text>
</comment>
<evidence type="ECO:0000256" key="2">
    <source>
        <dbReference type="ARBA" id="ARBA00038825"/>
    </source>
</evidence>
<dbReference type="InterPro" id="IPR036188">
    <property type="entry name" value="FAD/NAD-bd_sf"/>
</dbReference>
<evidence type="ECO:0000313" key="5">
    <source>
        <dbReference type="EMBL" id="WAX57081.1"/>
    </source>
</evidence>
<evidence type="ECO:0000256" key="3">
    <source>
        <dbReference type="ARBA" id="ARBA00040298"/>
    </source>
</evidence>
<name>A0ABY7K1T0_9ACTN</name>
<proteinExistence type="predicted"/>
<dbReference type="Gene3D" id="3.50.50.60">
    <property type="entry name" value="FAD/NAD(P)-binding domain"/>
    <property type="match status" value="2"/>
</dbReference>
<evidence type="ECO:0000259" key="4">
    <source>
        <dbReference type="Pfam" id="PF01593"/>
    </source>
</evidence>
<feature type="domain" description="Amine oxidase" evidence="4">
    <location>
        <begin position="13"/>
        <end position="494"/>
    </location>
</feature>